<evidence type="ECO:0000256" key="1">
    <source>
        <dbReference type="ARBA" id="ARBA00004651"/>
    </source>
</evidence>
<accession>A0A318LM05</accession>
<feature type="transmembrane region" description="Helical" evidence="11">
    <location>
        <begin position="249"/>
        <end position="271"/>
    </location>
</feature>
<feature type="transmembrane region" description="Helical" evidence="11">
    <location>
        <begin position="406"/>
        <end position="427"/>
    </location>
</feature>
<comment type="similarity">
    <text evidence="2">Belongs to the major facilitator superfamily. Metabolite:H+ Symporter (MHS) family (TC 2.A.1.6) family.</text>
</comment>
<dbReference type="InterPro" id="IPR036259">
    <property type="entry name" value="MFS_trans_sf"/>
</dbReference>
<dbReference type="CDD" id="cd17369">
    <property type="entry name" value="MFS_ShiA_like"/>
    <property type="match status" value="1"/>
</dbReference>
<dbReference type="GO" id="GO:0015293">
    <property type="term" value="F:symporter activity"/>
    <property type="evidence" value="ECO:0007669"/>
    <property type="project" value="UniProtKB-KW"/>
</dbReference>
<feature type="transmembrane region" description="Helical" evidence="11">
    <location>
        <begin position="195"/>
        <end position="218"/>
    </location>
</feature>
<dbReference type="InterPro" id="IPR011701">
    <property type="entry name" value="MFS"/>
</dbReference>
<dbReference type="RefSeq" id="WP_110335377.1">
    <property type="nucleotide sequence ID" value="NZ_JBHVKT010000026.1"/>
</dbReference>
<dbReference type="InterPro" id="IPR020846">
    <property type="entry name" value="MFS_dom"/>
</dbReference>
<name>A0A318LM05_9PSEU</name>
<evidence type="ECO:0000256" key="11">
    <source>
        <dbReference type="SAM" id="Phobius"/>
    </source>
</evidence>
<comment type="subcellular location">
    <subcellularLocation>
        <location evidence="1">Cell membrane</location>
        <topology evidence="1">Multi-pass membrane protein</topology>
    </subcellularLocation>
</comment>
<evidence type="ECO:0000256" key="2">
    <source>
        <dbReference type="ARBA" id="ARBA00008240"/>
    </source>
</evidence>
<evidence type="ECO:0000259" key="12">
    <source>
        <dbReference type="PROSITE" id="PS50850"/>
    </source>
</evidence>
<feature type="transmembrane region" description="Helical" evidence="11">
    <location>
        <begin position="172"/>
        <end position="189"/>
    </location>
</feature>
<reference evidence="13 14" key="1">
    <citation type="submission" date="2016-07" db="EMBL/GenBank/DDBJ databases">
        <title>Draft genome sequence of Prauserella sp. YIM 121212, isolated from alkaline soil.</title>
        <authorList>
            <person name="Ruckert C."/>
            <person name="Albersmeier A."/>
            <person name="Jiang C.-L."/>
            <person name="Jiang Y."/>
            <person name="Kalinowski J."/>
            <person name="Schneider O."/>
            <person name="Winkler A."/>
            <person name="Zotchev S.B."/>
        </authorList>
    </citation>
    <scope>NUCLEOTIDE SEQUENCE [LARGE SCALE GENOMIC DNA]</scope>
    <source>
        <strain evidence="13 14">YIM 121212</strain>
    </source>
</reference>
<organism evidence="13 14">
    <name type="scientific">Prauserella flavalba</name>
    <dbReference type="NCBI Taxonomy" id="1477506"/>
    <lineage>
        <taxon>Bacteria</taxon>
        <taxon>Bacillati</taxon>
        <taxon>Actinomycetota</taxon>
        <taxon>Actinomycetes</taxon>
        <taxon>Pseudonocardiales</taxon>
        <taxon>Pseudonocardiaceae</taxon>
        <taxon>Prauserella</taxon>
    </lineage>
</organism>
<feature type="transmembrane region" description="Helical" evidence="11">
    <location>
        <begin position="129"/>
        <end position="151"/>
    </location>
</feature>
<evidence type="ECO:0000256" key="3">
    <source>
        <dbReference type="ARBA" id="ARBA00022448"/>
    </source>
</evidence>
<dbReference type="PANTHER" id="PTHR43045:SF1">
    <property type="entry name" value="SHIKIMATE TRANSPORTER"/>
    <property type="match status" value="1"/>
</dbReference>
<dbReference type="AlphaFoldDB" id="A0A318LM05"/>
<evidence type="ECO:0000313" key="14">
    <source>
        <dbReference type="Proteomes" id="UP000247892"/>
    </source>
</evidence>
<dbReference type="OrthoDB" id="8953821at2"/>
<feature type="transmembrane region" description="Helical" evidence="11">
    <location>
        <begin position="60"/>
        <end position="84"/>
    </location>
</feature>
<evidence type="ECO:0000313" key="13">
    <source>
        <dbReference type="EMBL" id="PXY35381.1"/>
    </source>
</evidence>
<protein>
    <recommendedName>
        <fullName evidence="10">Putative proline/betaine transporter</fullName>
    </recommendedName>
</protein>
<evidence type="ECO:0000256" key="7">
    <source>
        <dbReference type="ARBA" id="ARBA00022989"/>
    </source>
</evidence>
<comment type="function">
    <text evidence="9">May be a proton symporter involved in the uptake of osmolytes such as proline and glycine betaine.</text>
</comment>
<feature type="transmembrane region" description="Helical" evidence="11">
    <location>
        <begin position="315"/>
        <end position="334"/>
    </location>
</feature>
<dbReference type="EMBL" id="MASU01000005">
    <property type="protein sequence ID" value="PXY35381.1"/>
    <property type="molecule type" value="Genomic_DNA"/>
</dbReference>
<evidence type="ECO:0000256" key="4">
    <source>
        <dbReference type="ARBA" id="ARBA00022475"/>
    </source>
</evidence>
<feature type="domain" description="Major facilitator superfamily (MFS) profile" evidence="12">
    <location>
        <begin position="23"/>
        <end position="428"/>
    </location>
</feature>
<dbReference type="PANTHER" id="PTHR43045">
    <property type="entry name" value="SHIKIMATE TRANSPORTER"/>
    <property type="match status" value="1"/>
</dbReference>
<proteinExistence type="inferred from homology"/>
<evidence type="ECO:0000256" key="9">
    <source>
        <dbReference type="ARBA" id="ARBA00037295"/>
    </source>
</evidence>
<evidence type="ECO:0000256" key="5">
    <source>
        <dbReference type="ARBA" id="ARBA00022692"/>
    </source>
</evidence>
<evidence type="ECO:0000256" key="10">
    <source>
        <dbReference type="ARBA" id="ARBA00039918"/>
    </source>
</evidence>
<evidence type="ECO:0000256" key="8">
    <source>
        <dbReference type="ARBA" id="ARBA00023136"/>
    </source>
</evidence>
<keyword evidence="5 11" id="KW-0812">Transmembrane</keyword>
<dbReference type="Gene3D" id="1.20.1250.20">
    <property type="entry name" value="MFS general substrate transporter like domains"/>
    <property type="match status" value="2"/>
</dbReference>
<dbReference type="Pfam" id="PF07690">
    <property type="entry name" value="MFS_1"/>
    <property type="match status" value="1"/>
</dbReference>
<keyword evidence="4" id="KW-1003">Cell membrane</keyword>
<dbReference type="FunFam" id="1.20.1250.20:FF:000001">
    <property type="entry name" value="Dicarboxylate MFS transporter"/>
    <property type="match status" value="1"/>
</dbReference>
<keyword evidence="8 11" id="KW-0472">Membrane</keyword>
<keyword evidence="6" id="KW-0769">Symport</keyword>
<dbReference type="PROSITE" id="PS50850">
    <property type="entry name" value="MFS"/>
    <property type="match status" value="1"/>
</dbReference>
<sequence length="435" mass="46970">MSSSTTPDVSTTSQHHLAQRRRASIGSLVGTTIEWYEYYIYGATAALVFPELFFPSEDRFVSVIASFASLALAFVVRPIGAAVFGHYGDRIGRKTTLVVTLVMTGLATFLIGFLPTYESIGVLAPVLLLFLRLVQGFGVGGEWGGAALVSLEWGDQKKRGAAGSWPQMGTSVGLILSTTAVLVSSAATGDQYDEWGWRIPFLFSGVLVVVGLLVRLSLEEPPSFAQKKAAGELVERPVRYVLKRYPGPIVLSAFLRLSEQMPFYIFTAFILDYATEHSGVERTFLLIATLVAAGVDLALLPYFSRLGDRVGRRRMYYLGCVVLALMAFPYFWLLDSGNPVLVFLAVSVSLIPHAIQYGSQASLISEQFPVNVRYAGAGIGYQLASVVAGGPAPLIAALLVSTFASGYAVAAYMVLGALIAAFALRLMKDRSDQQL</sequence>
<evidence type="ECO:0000256" key="6">
    <source>
        <dbReference type="ARBA" id="ARBA00022847"/>
    </source>
</evidence>
<feature type="transmembrane region" description="Helical" evidence="11">
    <location>
        <begin position="283"/>
        <end position="303"/>
    </location>
</feature>
<keyword evidence="3" id="KW-0813">Transport</keyword>
<keyword evidence="14" id="KW-1185">Reference proteome</keyword>
<gene>
    <name evidence="13" type="ORF">BA062_07510</name>
</gene>
<feature type="transmembrane region" description="Helical" evidence="11">
    <location>
        <begin position="96"/>
        <end position="117"/>
    </location>
</feature>
<comment type="caution">
    <text evidence="13">The sequence shown here is derived from an EMBL/GenBank/DDBJ whole genome shotgun (WGS) entry which is preliminary data.</text>
</comment>
<dbReference type="GO" id="GO:0005886">
    <property type="term" value="C:plasma membrane"/>
    <property type="evidence" value="ECO:0007669"/>
    <property type="project" value="UniProtKB-SubCell"/>
</dbReference>
<dbReference type="SUPFAM" id="SSF103473">
    <property type="entry name" value="MFS general substrate transporter"/>
    <property type="match status" value="1"/>
</dbReference>
<keyword evidence="7 11" id="KW-1133">Transmembrane helix</keyword>
<dbReference type="Proteomes" id="UP000247892">
    <property type="component" value="Unassembled WGS sequence"/>
</dbReference>
<feature type="transmembrane region" description="Helical" evidence="11">
    <location>
        <begin position="379"/>
        <end position="400"/>
    </location>
</feature>